<dbReference type="PROSITE" id="PS50181">
    <property type="entry name" value="FBOX"/>
    <property type="match status" value="1"/>
</dbReference>
<protein>
    <recommendedName>
        <fullName evidence="1">F-box domain-containing protein</fullName>
    </recommendedName>
</protein>
<gene>
    <name evidence="2" type="ORF">RDB_LOCUS113097</name>
</gene>
<reference evidence="2" key="1">
    <citation type="submission" date="2021-01" db="EMBL/GenBank/DDBJ databases">
        <authorList>
            <person name="Kaushik A."/>
        </authorList>
    </citation>
    <scope>NUCLEOTIDE SEQUENCE</scope>
    <source>
        <strain evidence="2">AG4-R118</strain>
    </source>
</reference>
<feature type="domain" description="F-box" evidence="1">
    <location>
        <begin position="2"/>
        <end position="47"/>
    </location>
</feature>
<comment type="caution">
    <text evidence="2">The sequence shown here is derived from an EMBL/GenBank/DDBJ whole genome shotgun (WGS) entry which is preliminary data.</text>
</comment>
<dbReference type="EMBL" id="CAJMWX010001207">
    <property type="protein sequence ID" value="CAE6474281.1"/>
    <property type="molecule type" value="Genomic_DNA"/>
</dbReference>
<organism evidence="2 3">
    <name type="scientific">Rhizoctonia solani</name>
    <dbReference type="NCBI Taxonomy" id="456999"/>
    <lineage>
        <taxon>Eukaryota</taxon>
        <taxon>Fungi</taxon>
        <taxon>Dikarya</taxon>
        <taxon>Basidiomycota</taxon>
        <taxon>Agaricomycotina</taxon>
        <taxon>Agaricomycetes</taxon>
        <taxon>Cantharellales</taxon>
        <taxon>Ceratobasidiaceae</taxon>
        <taxon>Rhizoctonia</taxon>
    </lineage>
</organism>
<evidence type="ECO:0000259" key="1">
    <source>
        <dbReference type="PROSITE" id="PS50181"/>
    </source>
</evidence>
<dbReference type="Gene3D" id="1.20.1280.50">
    <property type="match status" value="1"/>
</dbReference>
<evidence type="ECO:0000313" key="3">
    <source>
        <dbReference type="Proteomes" id="UP000663888"/>
    </source>
</evidence>
<dbReference type="InterPro" id="IPR001810">
    <property type="entry name" value="F-box_dom"/>
</dbReference>
<dbReference type="SUPFAM" id="SSF81383">
    <property type="entry name" value="F-box domain"/>
    <property type="match status" value="1"/>
</dbReference>
<dbReference type="AlphaFoldDB" id="A0A8H3C544"/>
<dbReference type="Proteomes" id="UP000663888">
    <property type="component" value="Unassembled WGS sequence"/>
</dbReference>
<accession>A0A8H3C544</accession>
<dbReference type="Pfam" id="PF12937">
    <property type="entry name" value="F-box-like"/>
    <property type="match status" value="1"/>
</dbReference>
<sequence length="154" mass="17861">MSQWLNRFPFEIRAAILGQLSLRNLASVSLVCREWQLSAFPSLYHTVYICKLTHLEVLAQRMLVENVQDMLSVPMYLRCLRLGGSGRWLGSNNLHYLDAIVPRLIHLNCLYWELGFMPINLDCFSKCPALKSVHLVPNVFSIHPVDNWIRRLPQ</sequence>
<proteinExistence type="predicted"/>
<name>A0A8H3C544_9AGAM</name>
<evidence type="ECO:0000313" key="2">
    <source>
        <dbReference type="EMBL" id="CAE6474281.1"/>
    </source>
</evidence>
<dbReference type="InterPro" id="IPR036047">
    <property type="entry name" value="F-box-like_dom_sf"/>
</dbReference>